<comment type="caution">
    <text evidence="2">The sequence shown here is derived from an EMBL/GenBank/DDBJ whole genome shotgun (WGS) entry which is preliminary data.</text>
</comment>
<feature type="compositionally biased region" description="Basic and acidic residues" evidence="1">
    <location>
        <begin position="741"/>
        <end position="762"/>
    </location>
</feature>
<gene>
    <name evidence="2" type="ORF">CYJ22_06960</name>
</gene>
<dbReference type="InterPro" id="IPR023825">
    <property type="entry name" value="CRISPR-assoc_RAMP_BGP1436"/>
</dbReference>
<name>A0A2I1HZJ0_9ACTO</name>
<feature type="region of interest" description="Disordered" evidence="1">
    <location>
        <begin position="481"/>
        <end position="512"/>
    </location>
</feature>
<sequence length="806" mass="90861">MGNKKKYEKHAFHSSVNRIPRLPDYARKIDSTNNEAIYQEGIQTHLDHLHSDRLSGYFDLQVTAHSPLLIGQQTTEEDLHYLQVQELEGKPYIAPTMIKGLLSTSYERITSSRFRVFDTKTHNTRLTYRTQPNQAISLVPVRCTHAPNIDDTDGQYTFERLDGGGHNDNKPAFIPIQNSPALSETKKIGGKKIEIGKFEYNHNNGKRITKHFKNHEEVRFKAYRIKSRWIVSKISKLDGSFTLSLGTYKETSTHKETSPNDQQSKKSQKFEGYLYLTTPREMLQENKTNFGNKWGKKKWSEKIFIKPEQDLSQTSNNSTNSVVCSTSVAEAYIATLRSYRAIQDETDARNKRNGEELTRHNVYSSGGLDNDRITVGTLAYASMDTSDTILELIPISVGRHAYSHAPSTLAEADGVNPARTLKEASAADRLFGFVGNDNESSTSLRGRVQIGPVSTLDCSIAVPTDGQAYVTLPPLLSPKPSSGRRFLVPKENFPDPPRKNTRRDQLYDPDYSSLGEATYPTHRSCIGQPLDKIIEKFSTSGGDLKTNESLQLHVRSWIKQGSVFACRVHFEDISPKELAFLLWPLIPKNLSPEGCSEIGYHKLGIGKPLGLGLVEARIVTNSLHLEKTQDITSGYKELNNVLGTHYKEVDDPTLLQYSEIGDSSKLPCVRAFQRAAYGFEDTDVPVRYVSLEENKANNATNSDGSPKYFDNKKWLAGRSPQSLWIEDSATAPEVFLREVKTERSHKNAQKSGKEVHSSDKSRKNQGKHRKKDRRTDIDTQHNASTSIDTQRDKSGTRRHRKRGPRD</sequence>
<dbReference type="AlphaFoldDB" id="A0A2I1HZJ0"/>
<dbReference type="Proteomes" id="UP000234198">
    <property type="component" value="Unassembled WGS sequence"/>
</dbReference>
<dbReference type="NCBIfam" id="TIGR03986">
    <property type="entry name" value="TIGR03986 family CRISPR-associated RAMP protein"/>
    <property type="match status" value="1"/>
</dbReference>
<dbReference type="EMBL" id="PKKM01000008">
    <property type="protein sequence ID" value="PKY64314.1"/>
    <property type="molecule type" value="Genomic_DNA"/>
</dbReference>
<dbReference type="CDD" id="cd09726">
    <property type="entry name" value="RAMP_I_III"/>
    <property type="match status" value="1"/>
</dbReference>
<evidence type="ECO:0000256" key="1">
    <source>
        <dbReference type="SAM" id="MobiDB-lite"/>
    </source>
</evidence>
<reference evidence="2 3" key="1">
    <citation type="submission" date="2017-12" db="EMBL/GenBank/DDBJ databases">
        <title>Phylogenetic diversity of female urinary microbiome.</title>
        <authorList>
            <person name="Thomas-White K."/>
            <person name="Wolfe A.J."/>
        </authorList>
    </citation>
    <scope>NUCLEOTIDE SEQUENCE [LARGE SCALE GENOMIC DNA]</scope>
    <source>
        <strain evidence="2 3">UMB0018</strain>
    </source>
</reference>
<feature type="region of interest" description="Disordered" evidence="1">
    <location>
        <begin position="741"/>
        <end position="806"/>
    </location>
</feature>
<organism evidence="2 3">
    <name type="scientific">Schaalia odontolytica</name>
    <dbReference type="NCBI Taxonomy" id="1660"/>
    <lineage>
        <taxon>Bacteria</taxon>
        <taxon>Bacillati</taxon>
        <taxon>Actinomycetota</taxon>
        <taxon>Actinomycetes</taxon>
        <taxon>Actinomycetales</taxon>
        <taxon>Actinomycetaceae</taxon>
        <taxon>Schaalia</taxon>
    </lineage>
</organism>
<accession>A0A2I1HZJ0</accession>
<evidence type="ECO:0000313" key="3">
    <source>
        <dbReference type="Proteomes" id="UP000234198"/>
    </source>
</evidence>
<feature type="compositionally biased region" description="Basic and acidic residues" evidence="1">
    <location>
        <begin position="492"/>
        <end position="506"/>
    </location>
</feature>
<feature type="compositionally biased region" description="Basic residues" evidence="1">
    <location>
        <begin position="763"/>
        <end position="772"/>
    </location>
</feature>
<proteinExistence type="predicted"/>
<feature type="region of interest" description="Disordered" evidence="1">
    <location>
        <begin position="250"/>
        <end position="269"/>
    </location>
</feature>
<feature type="compositionally biased region" description="Basic residues" evidence="1">
    <location>
        <begin position="796"/>
        <end position="806"/>
    </location>
</feature>
<evidence type="ECO:0000313" key="2">
    <source>
        <dbReference type="EMBL" id="PKY64314.1"/>
    </source>
</evidence>
<protein>
    <submittedName>
        <fullName evidence="2">TIGR03986 family CRISPR-associated RAMP protein</fullName>
    </submittedName>
</protein>